<dbReference type="EMBL" id="WNWR01001092">
    <property type="protein sequence ID" value="KAE9965465.1"/>
    <property type="molecule type" value="Genomic_DNA"/>
</dbReference>
<dbReference type="Pfam" id="PF26640">
    <property type="entry name" value="DUF8212"/>
    <property type="match status" value="1"/>
</dbReference>
<dbReference type="InterPro" id="IPR010730">
    <property type="entry name" value="HET"/>
</dbReference>
<evidence type="ECO:0008006" key="5">
    <source>
        <dbReference type="Google" id="ProtNLM"/>
    </source>
</evidence>
<gene>
    <name evidence="3" type="ORF">EG327_000470</name>
</gene>
<evidence type="ECO:0000313" key="4">
    <source>
        <dbReference type="Proteomes" id="UP000490939"/>
    </source>
</evidence>
<dbReference type="OrthoDB" id="674604at2759"/>
<dbReference type="PANTHER" id="PTHR10622">
    <property type="entry name" value="HET DOMAIN-CONTAINING PROTEIN"/>
    <property type="match status" value="1"/>
</dbReference>
<dbReference type="Proteomes" id="UP000490939">
    <property type="component" value="Unassembled WGS sequence"/>
</dbReference>
<dbReference type="PANTHER" id="PTHR10622:SF10">
    <property type="entry name" value="HET DOMAIN-CONTAINING PROTEIN"/>
    <property type="match status" value="1"/>
</dbReference>
<protein>
    <recommendedName>
        <fullName evidence="5">Heterokaryon incompatibility domain-containing protein</fullName>
    </recommendedName>
</protein>
<proteinExistence type="predicted"/>
<dbReference type="InterPro" id="IPR058525">
    <property type="entry name" value="DUF8212"/>
</dbReference>
<keyword evidence="4" id="KW-1185">Reference proteome</keyword>
<feature type="domain" description="DUF8212" evidence="2">
    <location>
        <begin position="229"/>
        <end position="259"/>
    </location>
</feature>
<feature type="domain" description="Heterokaryon incompatibility" evidence="1">
    <location>
        <begin position="22"/>
        <end position="117"/>
    </location>
</feature>
<evidence type="ECO:0000259" key="1">
    <source>
        <dbReference type="Pfam" id="PF06985"/>
    </source>
</evidence>
<dbReference type="AlphaFoldDB" id="A0A8H3U8U2"/>
<name>A0A8H3U8U2_VENIN</name>
<sequence length="546" mass="60451">MRLINVKTLELEEFTDNKTPDYAILSHRWGSAGSEIAFQDLQTLSPAQKHSEGYAKITNCCAQASRDGLDWAWVDTCCINKSSSAELSESINSMFRWYRSSKRCYAYLADVESSNELSSSSAGDADLLATSKWFTRGWTLQELLAPPDLEFFSQSWTTIGTKRTLSDIISRITKIPAKILGGGSLSSVSIATRMSWAANRVTTRLEDVAYSLLGIFDVHMPLLYGEGHKAFIRLQEQIMKESDDHSLFAWKNLHVPTSTSWTSEVPKIDLLADAPAAFADAANIIPFRNMKASEPYALTNKGVRMSVILIPDRGRAASEPFVIAVLECRLDGPFEGLLGITLVRSSKGSDQYARYMGESEDPKVIGLDRIIGQPSSTIFVRKSAIVPDFSLAGRFVVRISAESGYRVLQAYPDDCWNSNSSTMATNDQGFGILIFERPRDRHFVVFIRSLVSTGYVESEACRVLRDRLALRQALKPYYGVFEHLVKTCSQKTAGPLKEGDAVSNSIGSLMGRRNVLSGLTDSPNHGRVSCRSADLFGQQMFIIDVS</sequence>
<organism evidence="3 4">
    <name type="scientific">Venturia inaequalis</name>
    <name type="common">Apple scab fungus</name>
    <dbReference type="NCBI Taxonomy" id="5025"/>
    <lineage>
        <taxon>Eukaryota</taxon>
        <taxon>Fungi</taxon>
        <taxon>Dikarya</taxon>
        <taxon>Ascomycota</taxon>
        <taxon>Pezizomycotina</taxon>
        <taxon>Dothideomycetes</taxon>
        <taxon>Pleosporomycetidae</taxon>
        <taxon>Venturiales</taxon>
        <taxon>Venturiaceae</taxon>
        <taxon>Venturia</taxon>
    </lineage>
</organism>
<evidence type="ECO:0000313" key="3">
    <source>
        <dbReference type="EMBL" id="KAE9965465.1"/>
    </source>
</evidence>
<evidence type="ECO:0000259" key="2">
    <source>
        <dbReference type="Pfam" id="PF26640"/>
    </source>
</evidence>
<comment type="caution">
    <text evidence="3">The sequence shown here is derived from an EMBL/GenBank/DDBJ whole genome shotgun (WGS) entry which is preliminary data.</text>
</comment>
<reference evidence="3 4" key="1">
    <citation type="submission" date="2019-07" db="EMBL/GenBank/DDBJ databases">
        <title>Venturia inaequalis Genome Resource.</title>
        <authorList>
            <person name="Lichtner F.J."/>
        </authorList>
    </citation>
    <scope>NUCLEOTIDE SEQUENCE [LARGE SCALE GENOMIC DNA]</scope>
    <source>
        <strain evidence="3 4">DMI_063113</strain>
    </source>
</reference>
<dbReference type="Pfam" id="PF06985">
    <property type="entry name" value="HET"/>
    <property type="match status" value="1"/>
</dbReference>
<accession>A0A8H3U8U2</accession>